<dbReference type="AlphaFoldDB" id="A0A7G1IS00"/>
<name>A0A7G1IS00_STRMT</name>
<reference evidence="2" key="1">
    <citation type="submission" date="2020-08" db="EMBL/GenBank/DDBJ databases">
        <title>Complete genome sequence of Streptococcus mitis strain Nm-65.</title>
        <authorList>
            <person name="Tabata A."/>
            <person name="Ohkuni H."/>
            <person name="Nagamune H."/>
        </authorList>
    </citation>
    <scope>NUCLEOTIDE SEQUENCE [LARGE SCALE GENOMIC DNA]</scope>
    <source>
        <strain evidence="2">Nm-65</strain>
    </source>
</reference>
<proteinExistence type="predicted"/>
<gene>
    <name evidence="1" type="ORF">SMNM65_06260</name>
</gene>
<protein>
    <submittedName>
        <fullName evidence="1">Uncharacterized protein</fullName>
    </submittedName>
</protein>
<organism evidence="1 2">
    <name type="scientific">Streptococcus mitis</name>
    <dbReference type="NCBI Taxonomy" id="28037"/>
    <lineage>
        <taxon>Bacteria</taxon>
        <taxon>Bacillati</taxon>
        <taxon>Bacillota</taxon>
        <taxon>Bacilli</taxon>
        <taxon>Lactobacillales</taxon>
        <taxon>Streptococcaceae</taxon>
        <taxon>Streptococcus</taxon>
        <taxon>Streptococcus mitis group</taxon>
    </lineage>
</organism>
<dbReference type="EMBL" id="AP023349">
    <property type="protein sequence ID" value="BCJ10194.1"/>
    <property type="molecule type" value="Genomic_DNA"/>
</dbReference>
<accession>A0A7G1IS00</accession>
<dbReference type="Proteomes" id="UP000516106">
    <property type="component" value="Chromosome"/>
</dbReference>
<evidence type="ECO:0000313" key="1">
    <source>
        <dbReference type="EMBL" id="BCJ10194.1"/>
    </source>
</evidence>
<evidence type="ECO:0000313" key="2">
    <source>
        <dbReference type="Proteomes" id="UP000516106"/>
    </source>
</evidence>
<sequence>MKNFLESDTLIWVDHREYDEDIISYVNEKLEDKIEIILKYNGKPYGEDIYLKHKDKSFMIPYKEKMDRDTTIKSINEFIQPKYEIRFCIESLGNDTLAFVVLTKDLWKQLENEFDKEKVSYYFEEINFKSKMFDMDVDTIFKIRGERLGIA</sequence>